<dbReference type="SFLD" id="SFLDG00301">
    <property type="entry name" value="RuBisCO-like_proteins"/>
    <property type="match status" value="1"/>
</dbReference>
<evidence type="ECO:0000313" key="4">
    <source>
        <dbReference type="EMBL" id="MBO1804405.1"/>
    </source>
</evidence>
<name>A0A939LZQ0_9MICO</name>
<dbReference type="SFLD" id="SFLDS00014">
    <property type="entry name" value="RuBisCO"/>
    <property type="match status" value="1"/>
</dbReference>
<evidence type="ECO:0000259" key="2">
    <source>
        <dbReference type="Pfam" id="PF00016"/>
    </source>
</evidence>
<dbReference type="GO" id="GO:0016984">
    <property type="term" value="F:ribulose-bisphosphate carboxylase activity"/>
    <property type="evidence" value="ECO:0007669"/>
    <property type="project" value="InterPro"/>
</dbReference>
<dbReference type="GO" id="GO:0015977">
    <property type="term" value="P:carbon fixation"/>
    <property type="evidence" value="ECO:0007669"/>
    <property type="project" value="InterPro"/>
</dbReference>
<dbReference type="SUPFAM" id="SSF54966">
    <property type="entry name" value="RuBisCO, large subunit, small (N-terminal) domain"/>
    <property type="match status" value="1"/>
</dbReference>
<keyword evidence="5" id="KW-1185">Reference proteome</keyword>
<reference evidence="4" key="1">
    <citation type="submission" date="2021-03" db="EMBL/GenBank/DDBJ databases">
        <title>Leucobacter chromiisoli sp. nov., isolated from chromium-containing soil of chemical plant.</title>
        <authorList>
            <person name="Xu Z."/>
        </authorList>
    </citation>
    <scope>NUCLEOTIDE SEQUENCE</scope>
    <source>
        <strain evidence="4">A2</strain>
    </source>
</reference>
<feature type="domain" description="Ribulose bisphosphate carboxylase large subunit C-terminal" evidence="2">
    <location>
        <begin position="138"/>
        <end position="411"/>
    </location>
</feature>
<evidence type="ECO:0000313" key="5">
    <source>
        <dbReference type="Proteomes" id="UP000664398"/>
    </source>
</evidence>
<gene>
    <name evidence="4" type="ORF">J4H91_03620</name>
</gene>
<dbReference type="AlphaFoldDB" id="A0A939LZQ0"/>
<dbReference type="Pfam" id="PF02788">
    <property type="entry name" value="RuBisCO_large_N"/>
    <property type="match status" value="1"/>
</dbReference>
<comment type="similarity">
    <text evidence="1">Belongs to the RuBisCO large chain family.</text>
</comment>
<dbReference type="InterPro" id="IPR036422">
    <property type="entry name" value="RuBisCO_lsu_N_sf"/>
</dbReference>
<comment type="caution">
    <text evidence="4">The sequence shown here is derived from an EMBL/GenBank/DDBJ whole genome shotgun (WGS) entry which is preliminary data.</text>
</comment>
<accession>A0A939LZQ0</accession>
<organism evidence="4 5">
    <name type="scientific">Leucobacter ruminantium</name>
    <dbReference type="NCBI Taxonomy" id="1289170"/>
    <lineage>
        <taxon>Bacteria</taxon>
        <taxon>Bacillati</taxon>
        <taxon>Actinomycetota</taxon>
        <taxon>Actinomycetes</taxon>
        <taxon>Micrococcales</taxon>
        <taxon>Microbacteriaceae</taxon>
        <taxon>Leucobacter</taxon>
    </lineage>
</organism>
<dbReference type="SUPFAM" id="SSF51649">
    <property type="entry name" value="RuBisCo, C-terminal domain"/>
    <property type="match status" value="1"/>
</dbReference>
<feature type="domain" description="Ribulose bisphosphate carboxylase large subunit ferrodoxin-like N-terminal" evidence="3">
    <location>
        <begin position="5"/>
        <end position="124"/>
    </location>
</feature>
<dbReference type="GO" id="GO:0000287">
    <property type="term" value="F:magnesium ion binding"/>
    <property type="evidence" value="ECO:0007669"/>
    <property type="project" value="InterPro"/>
</dbReference>
<proteinExistence type="inferred from homology"/>
<dbReference type="Gene3D" id="3.20.20.110">
    <property type="entry name" value="Ribulose bisphosphate carboxylase, large subunit, C-terminal domain"/>
    <property type="match status" value="1"/>
</dbReference>
<dbReference type="Pfam" id="PF00016">
    <property type="entry name" value="RuBisCO_large"/>
    <property type="match status" value="1"/>
</dbReference>
<sequence length="416" mass="44059">MRDPRRIIARYCIESAIPPERAAEILAGEQSSGTFVRVPGETQELHERHGARIIDVRTLGETTPSLPSRSAPQMVTAAEIEVEFPMENVGSDLATALTAVAGNLFELEQLFACRLQSLVLPEEFIASHPGARFGTAGTRRLIGAGPGAMVGTIIKPNIGLREDAFRSIVKDLALASIDLIKDDELMTDPSYLPLETRVRIAAEEIDSAAQVTGRRTMYAFNITGDIAGLRRRHDLVVAAGGTCVMLTVPVMGIPALEYLRSFSEVPIHGHRGGLAASMRHPGLGISYVAWQQLARLAGADHLHVGGLGSKFYETDDEVAANIRALLTPLGTGEQVTPALSSAQNVFSPHPTWAAVQSSDLLMLAGGGIAAHPGGPARGVASLREAWEAAQAGVSLADAAREHPPLAEAVAAFSRSA</sequence>
<evidence type="ECO:0000259" key="3">
    <source>
        <dbReference type="Pfam" id="PF02788"/>
    </source>
</evidence>
<protein>
    <submittedName>
        <fullName evidence="4">Ribulose 1,5-bisphosphate carboxylase</fullName>
    </submittedName>
</protein>
<dbReference type="InterPro" id="IPR036376">
    <property type="entry name" value="RuBisCO_lsu_C_sf"/>
</dbReference>
<dbReference type="Gene3D" id="3.30.70.150">
    <property type="entry name" value="RuBisCO large subunit, N-terminal domain"/>
    <property type="match status" value="1"/>
</dbReference>
<dbReference type="InterPro" id="IPR000685">
    <property type="entry name" value="RuBisCO_lsu_C"/>
</dbReference>
<dbReference type="PANTHER" id="PTHR42704">
    <property type="entry name" value="RIBULOSE BISPHOSPHATE CARBOXYLASE"/>
    <property type="match status" value="1"/>
</dbReference>
<evidence type="ECO:0000256" key="1">
    <source>
        <dbReference type="RuleBase" id="RU003834"/>
    </source>
</evidence>
<dbReference type="InterPro" id="IPR017443">
    <property type="entry name" value="RuBisCO_lsu_fd_N"/>
</dbReference>
<dbReference type="InterPro" id="IPR033966">
    <property type="entry name" value="RuBisCO"/>
</dbReference>
<dbReference type="EMBL" id="JAGDYL010000005">
    <property type="protein sequence ID" value="MBO1804405.1"/>
    <property type="molecule type" value="Genomic_DNA"/>
</dbReference>
<dbReference type="Proteomes" id="UP000664398">
    <property type="component" value="Unassembled WGS sequence"/>
</dbReference>
<dbReference type="PANTHER" id="PTHR42704:SF17">
    <property type="entry name" value="RIBULOSE BISPHOSPHATE CARBOXYLASE LARGE CHAIN"/>
    <property type="match status" value="1"/>
</dbReference>